<sequence>MTDALSIVSLGLDGDRVGVDVREAWALGAEEVAALLAEAKAEGLGACLLSTCYRVEWVLSGARPHAELLAWARQRLIRVGPDASLEGFVEREGEDATRHLIRVASGLESAVLGEAQILGQVRRARAAAQRAGTLTPPLRAAMDAAVRTGQSVRRTTDLGRGAASTASASVRIAEASASGVRGRHVLVIGGGQMGRLLMGLLPASRPASVTLVSAHVPPHPGFSVVRPAALADVLPAADVVFAATDREAIPLGLAQEAWADGRARTVVDLGVPRNVPLAVGALPGVSLHDIDALGAVVDAGLQAREAAIPEAEAKVATALDELRYEMEGLRREAFIADLRREAEAVRQETVAYVCGRCTDRTCEPAPGRASRCSDPQQLTRTLTTRLFHDLTASLRQRQDNLSEDDLRRLFALDDD</sequence>
<comment type="function">
    <text evidence="8">Catalyzes the NADPH-dependent reduction of glutamyl-tRNA(Glu) to glutamate 1-semialdehyde (GSA).</text>
</comment>
<dbReference type="FunCoup" id="A0A259U283">
    <property type="interactions" value="352"/>
</dbReference>
<proteinExistence type="inferred from homology"/>
<name>A0A259U283_9BACT</name>
<evidence type="ECO:0000256" key="1">
    <source>
        <dbReference type="ARBA" id="ARBA00005059"/>
    </source>
</evidence>
<evidence type="ECO:0000256" key="12">
    <source>
        <dbReference type="PIRSR" id="PIRSR000445-4"/>
    </source>
</evidence>
<feature type="domain" description="Glutamyl-tRNA reductase N-terminal" evidence="15">
    <location>
        <begin position="11"/>
        <end position="156"/>
    </location>
</feature>
<dbReference type="InterPro" id="IPR036453">
    <property type="entry name" value="GluRdtase_dimer_dom_sf"/>
</dbReference>
<dbReference type="InterPro" id="IPR015895">
    <property type="entry name" value="4pyrrol_synth_GluRdtase_N"/>
</dbReference>
<feature type="binding site" evidence="8 10">
    <location>
        <begin position="51"/>
        <end position="54"/>
    </location>
    <ligand>
        <name>substrate</name>
    </ligand>
</feature>
<comment type="domain">
    <text evidence="8">Possesses an unusual extended V-shaped dimeric structure with each monomer consisting of three distinct domains arranged along a curved 'spinal' alpha-helix. The N-terminal catalytic domain specifically recognizes the glutamate moiety of the substrate. The second domain is the NADPH-binding domain, and the third C-terminal domain is responsible for dimerization.</text>
</comment>
<dbReference type="GO" id="GO:0050661">
    <property type="term" value="F:NADP binding"/>
    <property type="evidence" value="ECO:0007669"/>
    <property type="project" value="InterPro"/>
</dbReference>
<dbReference type="SUPFAM" id="SSF69742">
    <property type="entry name" value="Glutamyl tRNA-reductase catalytic, N-terminal domain"/>
    <property type="match status" value="1"/>
</dbReference>
<dbReference type="InParanoid" id="A0A259U283"/>
<dbReference type="AlphaFoldDB" id="A0A259U283"/>
<feature type="domain" description="Tetrapyrrole biosynthesis glutamyl-tRNA reductase dimerisation" evidence="13">
    <location>
        <begin position="310"/>
        <end position="411"/>
    </location>
</feature>
<dbReference type="Pfam" id="PF01488">
    <property type="entry name" value="Shikimate_DH"/>
    <property type="match status" value="1"/>
</dbReference>
<evidence type="ECO:0000259" key="13">
    <source>
        <dbReference type="Pfam" id="PF00745"/>
    </source>
</evidence>
<organism evidence="16 17">
    <name type="scientific">Rubricoccus marinus</name>
    <dbReference type="NCBI Taxonomy" id="716817"/>
    <lineage>
        <taxon>Bacteria</taxon>
        <taxon>Pseudomonadati</taxon>
        <taxon>Rhodothermota</taxon>
        <taxon>Rhodothermia</taxon>
        <taxon>Rhodothermales</taxon>
        <taxon>Rubricoccaceae</taxon>
        <taxon>Rubricoccus</taxon>
    </lineage>
</organism>
<keyword evidence="5 8" id="KW-0560">Oxidoreductase</keyword>
<keyword evidence="17" id="KW-1185">Reference proteome</keyword>
<feature type="site" description="Important for activity" evidence="8 12">
    <location>
        <position position="99"/>
    </location>
</feature>
<dbReference type="PANTHER" id="PTHR43013">
    <property type="entry name" value="GLUTAMYL-TRNA REDUCTASE"/>
    <property type="match status" value="1"/>
</dbReference>
<feature type="binding site" evidence="8 10">
    <location>
        <position position="109"/>
    </location>
    <ligand>
        <name>substrate</name>
    </ligand>
</feature>
<feature type="binding site" evidence="8 10">
    <location>
        <position position="120"/>
    </location>
    <ligand>
        <name>substrate</name>
    </ligand>
</feature>
<dbReference type="GO" id="GO:0019353">
    <property type="term" value="P:protoporphyrinogen IX biosynthetic process from glutamate"/>
    <property type="evidence" value="ECO:0007669"/>
    <property type="project" value="TreeGrafter"/>
</dbReference>
<dbReference type="InterPro" id="IPR018214">
    <property type="entry name" value="GluRdtase_CS"/>
</dbReference>
<dbReference type="UniPathway" id="UPA00251">
    <property type="reaction ID" value="UER00316"/>
</dbReference>
<comment type="miscellaneous">
    <text evidence="8">During catalysis, the active site Cys acts as a nucleophile attacking the alpha-carbonyl group of tRNA-bound glutamate with the formation of a thioester intermediate between enzyme and glutamate, and the concomitant release of tRNA(Glu). The thioester intermediate is finally reduced by direct hydride transfer from NADPH, to form the product GSA.</text>
</comment>
<gene>
    <name evidence="8" type="primary">hemA</name>
    <name evidence="16" type="ORF">BSZ36_14940</name>
</gene>
<dbReference type="InterPro" id="IPR015896">
    <property type="entry name" value="4pyrrol_synth_GluRdtase_dimer"/>
</dbReference>
<dbReference type="SUPFAM" id="SSF69075">
    <property type="entry name" value="Glutamyl tRNA-reductase dimerization domain"/>
    <property type="match status" value="1"/>
</dbReference>
<protein>
    <recommendedName>
        <fullName evidence="3 8">Glutamyl-tRNA reductase</fullName>
        <shortName evidence="8">GluTR</shortName>
        <ecNumber evidence="3 8">1.2.1.70</ecNumber>
    </recommendedName>
</protein>
<evidence type="ECO:0000256" key="5">
    <source>
        <dbReference type="ARBA" id="ARBA00023002"/>
    </source>
</evidence>
<keyword evidence="6 8" id="KW-0627">Porphyrin biosynthesis</keyword>
<comment type="caution">
    <text evidence="16">The sequence shown here is derived from an EMBL/GenBank/DDBJ whole genome shotgun (WGS) entry which is preliminary data.</text>
</comment>
<dbReference type="HAMAP" id="MF_00087">
    <property type="entry name" value="Glu_tRNA_reductase"/>
    <property type="match status" value="1"/>
</dbReference>
<evidence type="ECO:0000256" key="3">
    <source>
        <dbReference type="ARBA" id="ARBA00012970"/>
    </source>
</evidence>
<dbReference type="EC" id="1.2.1.70" evidence="3 8"/>
<keyword evidence="4 8" id="KW-0521">NADP</keyword>
<dbReference type="Pfam" id="PF00745">
    <property type="entry name" value="GlutR_dimer"/>
    <property type="match status" value="1"/>
</dbReference>
<dbReference type="RefSeq" id="WP_094550333.1">
    <property type="nucleotide sequence ID" value="NZ_MQWB01000001.1"/>
</dbReference>
<feature type="active site" description="Nucleophile" evidence="8 9">
    <location>
        <position position="52"/>
    </location>
</feature>
<evidence type="ECO:0000256" key="11">
    <source>
        <dbReference type="PIRSR" id="PIRSR000445-3"/>
    </source>
</evidence>
<evidence type="ECO:0000313" key="17">
    <source>
        <dbReference type="Proteomes" id="UP000216446"/>
    </source>
</evidence>
<accession>A0A259U283</accession>
<dbReference type="InterPro" id="IPR006151">
    <property type="entry name" value="Shikm_DH/Glu-tRNA_Rdtase"/>
</dbReference>
<dbReference type="GO" id="GO:0008883">
    <property type="term" value="F:glutamyl-tRNA reductase activity"/>
    <property type="evidence" value="ECO:0007669"/>
    <property type="project" value="UniProtKB-UniRule"/>
</dbReference>
<dbReference type="SUPFAM" id="SSF51735">
    <property type="entry name" value="NAD(P)-binding Rossmann-fold domains"/>
    <property type="match status" value="1"/>
</dbReference>
<reference evidence="16 17" key="1">
    <citation type="submission" date="2016-11" db="EMBL/GenBank/DDBJ databases">
        <title>Study of marine rhodopsin-containing bacteria.</title>
        <authorList>
            <person name="Yoshizawa S."/>
            <person name="Kumagai Y."/>
            <person name="Kogure K."/>
        </authorList>
    </citation>
    <scope>NUCLEOTIDE SEQUENCE [LARGE SCALE GENOMIC DNA]</scope>
    <source>
        <strain evidence="16 17">SG-29</strain>
    </source>
</reference>
<evidence type="ECO:0000256" key="9">
    <source>
        <dbReference type="PIRSR" id="PIRSR000445-1"/>
    </source>
</evidence>
<feature type="domain" description="Quinate/shikimate 5-dehydrogenase/glutamyl-tRNA reductase" evidence="14">
    <location>
        <begin position="172"/>
        <end position="295"/>
    </location>
</feature>
<dbReference type="OrthoDB" id="110209at2"/>
<comment type="catalytic activity">
    <reaction evidence="7 8">
        <text>(S)-4-amino-5-oxopentanoate + tRNA(Glu) + NADP(+) = L-glutamyl-tRNA(Glu) + NADPH + H(+)</text>
        <dbReference type="Rhea" id="RHEA:12344"/>
        <dbReference type="Rhea" id="RHEA-COMP:9663"/>
        <dbReference type="Rhea" id="RHEA-COMP:9680"/>
        <dbReference type="ChEBI" id="CHEBI:15378"/>
        <dbReference type="ChEBI" id="CHEBI:57501"/>
        <dbReference type="ChEBI" id="CHEBI:57783"/>
        <dbReference type="ChEBI" id="CHEBI:58349"/>
        <dbReference type="ChEBI" id="CHEBI:78442"/>
        <dbReference type="ChEBI" id="CHEBI:78520"/>
        <dbReference type="EC" id="1.2.1.70"/>
    </reaction>
</comment>
<dbReference type="PROSITE" id="PS00747">
    <property type="entry name" value="GLUTR"/>
    <property type="match status" value="1"/>
</dbReference>
<dbReference type="InterPro" id="IPR000343">
    <property type="entry name" value="4pyrrol_synth_GluRdtase"/>
</dbReference>
<comment type="similarity">
    <text evidence="2 8">Belongs to the glutamyl-tRNA reductase family.</text>
</comment>
<dbReference type="Proteomes" id="UP000216446">
    <property type="component" value="Unassembled WGS sequence"/>
</dbReference>
<evidence type="ECO:0000259" key="14">
    <source>
        <dbReference type="Pfam" id="PF01488"/>
    </source>
</evidence>
<comment type="subunit">
    <text evidence="8">Homodimer.</text>
</comment>
<dbReference type="PANTHER" id="PTHR43013:SF1">
    <property type="entry name" value="GLUTAMYL-TRNA REDUCTASE"/>
    <property type="match status" value="1"/>
</dbReference>
<dbReference type="Pfam" id="PF05201">
    <property type="entry name" value="GlutR_N"/>
    <property type="match status" value="1"/>
</dbReference>
<dbReference type="PIRSF" id="PIRSF000445">
    <property type="entry name" value="4pyrrol_synth_GluRdtase"/>
    <property type="match status" value="1"/>
</dbReference>
<evidence type="ECO:0000256" key="4">
    <source>
        <dbReference type="ARBA" id="ARBA00022857"/>
    </source>
</evidence>
<dbReference type="Gene3D" id="3.30.460.30">
    <property type="entry name" value="Glutamyl-tRNA reductase, N-terminal domain"/>
    <property type="match status" value="1"/>
</dbReference>
<evidence type="ECO:0000256" key="7">
    <source>
        <dbReference type="ARBA" id="ARBA00047464"/>
    </source>
</evidence>
<feature type="binding site" evidence="8 11">
    <location>
        <begin position="189"/>
        <end position="194"/>
    </location>
    <ligand>
        <name>NADP(+)</name>
        <dbReference type="ChEBI" id="CHEBI:58349"/>
    </ligand>
</feature>
<dbReference type="Gene3D" id="3.40.50.720">
    <property type="entry name" value="NAD(P)-binding Rossmann-like Domain"/>
    <property type="match status" value="1"/>
</dbReference>
<evidence type="ECO:0000256" key="8">
    <source>
        <dbReference type="HAMAP-Rule" id="MF_00087"/>
    </source>
</evidence>
<evidence type="ECO:0000259" key="15">
    <source>
        <dbReference type="Pfam" id="PF05201"/>
    </source>
</evidence>
<comment type="pathway">
    <text evidence="1 8">Porphyrin-containing compound metabolism; protoporphyrin-IX biosynthesis; 5-aminolevulinate from L-glutamyl-tRNA(Glu): step 1/2.</text>
</comment>
<evidence type="ECO:0000256" key="6">
    <source>
        <dbReference type="ARBA" id="ARBA00023244"/>
    </source>
</evidence>
<evidence type="ECO:0000256" key="2">
    <source>
        <dbReference type="ARBA" id="ARBA00005916"/>
    </source>
</evidence>
<evidence type="ECO:0000313" key="16">
    <source>
        <dbReference type="EMBL" id="OZC04163.1"/>
    </source>
</evidence>
<feature type="binding site" evidence="8 10">
    <location>
        <begin position="114"/>
        <end position="116"/>
    </location>
    <ligand>
        <name>substrate</name>
    </ligand>
</feature>
<dbReference type="InterPro" id="IPR036343">
    <property type="entry name" value="GluRdtase_N_sf"/>
</dbReference>
<dbReference type="EMBL" id="MQWB01000001">
    <property type="protein sequence ID" value="OZC04163.1"/>
    <property type="molecule type" value="Genomic_DNA"/>
</dbReference>
<dbReference type="InterPro" id="IPR036291">
    <property type="entry name" value="NAD(P)-bd_dom_sf"/>
</dbReference>
<evidence type="ECO:0000256" key="10">
    <source>
        <dbReference type="PIRSR" id="PIRSR000445-2"/>
    </source>
</evidence>